<name>A0A0C9SLC0_PLICR</name>
<proteinExistence type="predicted"/>
<gene>
    <name evidence="1" type="ORF">PLICRDRAFT_116875</name>
</gene>
<protein>
    <submittedName>
        <fullName evidence="1">Uncharacterized protein</fullName>
    </submittedName>
</protein>
<dbReference type="HOGENOM" id="CLU_164170_1_0_1"/>
<dbReference type="PANTHER" id="PTHR39218">
    <property type="entry name" value="OXIDOREDUCTASE 14 KDA SUBUNIT, PUTATIVE (AFU_ORTHOLOGUE AFUA_1G12110)-RELATED"/>
    <property type="match status" value="1"/>
</dbReference>
<dbReference type="PANTHER" id="PTHR39218:SF1">
    <property type="entry name" value="OXIDOREDUCTASE 14 KDA SUBUNIT, PUTATIVE (AFU_ORTHOLOGUE AFUA_1G12110)-RELATED"/>
    <property type="match status" value="1"/>
</dbReference>
<dbReference type="Proteomes" id="UP000053263">
    <property type="component" value="Unassembled WGS sequence"/>
</dbReference>
<keyword evidence="2" id="KW-1185">Reference proteome</keyword>
<dbReference type="OrthoDB" id="2141050at2759"/>
<dbReference type="EMBL" id="KN832568">
    <property type="protein sequence ID" value="KII85221.1"/>
    <property type="molecule type" value="Genomic_DNA"/>
</dbReference>
<dbReference type="AlphaFoldDB" id="A0A0C9SLC0"/>
<organism evidence="1 2">
    <name type="scientific">Plicaturopsis crispa FD-325 SS-3</name>
    <dbReference type="NCBI Taxonomy" id="944288"/>
    <lineage>
        <taxon>Eukaryota</taxon>
        <taxon>Fungi</taxon>
        <taxon>Dikarya</taxon>
        <taxon>Basidiomycota</taxon>
        <taxon>Agaricomycotina</taxon>
        <taxon>Agaricomycetes</taxon>
        <taxon>Agaricomycetidae</taxon>
        <taxon>Amylocorticiales</taxon>
        <taxon>Amylocorticiaceae</taxon>
        <taxon>Plicatura</taxon>
        <taxon>Plicaturopsis crispa</taxon>
    </lineage>
</organism>
<evidence type="ECO:0000313" key="1">
    <source>
        <dbReference type="EMBL" id="KII85221.1"/>
    </source>
</evidence>
<reference evidence="1 2" key="1">
    <citation type="submission" date="2014-06" db="EMBL/GenBank/DDBJ databases">
        <title>Evolutionary Origins and Diversification of the Mycorrhizal Mutualists.</title>
        <authorList>
            <consortium name="DOE Joint Genome Institute"/>
            <consortium name="Mycorrhizal Genomics Consortium"/>
            <person name="Kohler A."/>
            <person name="Kuo A."/>
            <person name="Nagy L.G."/>
            <person name="Floudas D."/>
            <person name="Copeland A."/>
            <person name="Barry K.W."/>
            <person name="Cichocki N."/>
            <person name="Veneault-Fourrey C."/>
            <person name="LaButti K."/>
            <person name="Lindquist E.A."/>
            <person name="Lipzen A."/>
            <person name="Lundell T."/>
            <person name="Morin E."/>
            <person name="Murat C."/>
            <person name="Riley R."/>
            <person name="Ohm R."/>
            <person name="Sun H."/>
            <person name="Tunlid A."/>
            <person name="Henrissat B."/>
            <person name="Grigoriev I.V."/>
            <person name="Hibbett D.S."/>
            <person name="Martin F."/>
        </authorList>
    </citation>
    <scope>NUCLEOTIDE SEQUENCE [LARGE SCALE GENOMIC DNA]</scope>
    <source>
        <strain evidence="1 2">FD-325 SS-3</strain>
    </source>
</reference>
<accession>A0A0C9SLC0</accession>
<sequence>MSLLANILGFSIFGLAARLGQLGIQRRPLTSNPIGHLVAMGTFGFGGYWAVVWDERAAVILAEKRAEIAERRRKLIEKADAEAAAALES</sequence>
<evidence type="ECO:0000313" key="2">
    <source>
        <dbReference type="Proteomes" id="UP000053263"/>
    </source>
</evidence>